<dbReference type="EMBL" id="AEPS01000007">
    <property type="protein sequence ID" value="EFU67454.1"/>
    <property type="molecule type" value="Genomic_DNA"/>
</dbReference>
<comment type="caution">
    <text evidence="1">The sequence shown here is derived from an EMBL/GenBank/DDBJ whole genome shotgun (WGS) entry which is preliminary data.</text>
</comment>
<dbReference type="RefSeq" id="WP_006718588.1">
    <property type="nucleotide sequence ID" value="NZ_GL622200.1"/>
</dbReference>
<gene>
    <name evidence="1" type="ORF">HMPREF9064_1132</name>
</gene>
<dbReference type="OrthoDB" id="5691050at2"/>
<dbReference type="HOGENOM" id="CLU_2230724_0_0_6"/>
<protein>
    <submittedName>
        <fullName evidence="1">Uncharacterized protein</fullName>
    </submittedName>
</protein>
<dbReference type="AlphaFoldDB" id="E6KYA0"/>
<reference evidence="1 2" key="1">
    <citation type="submission" date="2010-12" db="EMBL/GenBank/DDBJ databases">
        <authorList>
            <person name="Muzny D."/>
            <person name="Qin X."/>
            <person name="Deng J."/>
            <person name="Jiang H."/>
            <person name="Liu Y."/>
            <person name="Qu J."/>
            <person name="Song X.-Z."/>
            <person name="Zhang L."/>
            <person name="Thornton R."/>
            <person name="Coyle M."/>
            <person name="Francisco L."/>
            <person name="Jackson L."/>
            <person name="Javaid M."/>
            <person name="Korchina V."/>
            <person name="Kovar C."/>
            <person name="Mata R."/>
            <person name="Mathew T."/>
            <person name="Ngo R."/>
            <person name="Nguyen L."/>
            <person name="Nguyen N."/>
            <person name="Okwuonu G."/>
            <person name="Ongeri F."/>
            <person name="Pham C."/>
            <person name="Simmons D."/>
            <person name="Wilczek-Boney K."/>
            <person name="Hale W."/>
            <person name="Jakkamsetti A."/>
            <person name="Pham P."/>
            <person name="Ruth R."/>
            <person name="San Lucas F."/>
            <person name="Warren J."/>
            <person name="Zhang J."/>
            <person name="Zhao Z."/>
            <person name="Zhou C."/>
            <person name="Zhu D."/>
            <person name="Lee S."/>
            <person name="Bess C."/>
            <person name="Blankenburg K."/>
            <person name="Forbes L."/>
            <person name="Fu Q."/>
            <person name="Gubbala S."/>
            <person name="Hirani K."/>
            <person name="Jayaseelan J.C."/>
            <person name="Lara F."/>
            <person name="Munidasa M."/>
            <person name="Palculict T."/>
            <person name="Patil S."/>
            <person name="Pu L.-L."/>
            <person name="Saada N."/>
            <person name="Tang L."/>
            <person name="Weissenberger G."/>
            <person name="Zhu Y."/>
            <person name="Hemphill L."/>
            <person name="Shang Y."/>
            <person name="Youmans B."/>
            <person name="Ayvaz T."/>
            <person name="Ross M."/>
            <person name="Santibanez J."/>
            <person name="Aqrawi P."/>
            <person name="Gross S."/>
            <person name="Joshi V."/>
            <person name="Fowler G."/>
            <person name="Nazareth L."/>
            <person name="Reid J."/>
            <person name="Worley K."/>
            <person name="Petrosino J."/>
            <person name="Highlander S."/>
            <person name="Gibbs R."/>
        </authorList>
    </citation>
    <scope>NUCLEOTIDE SEQUENCE [LARGE SCALE GENOMIC DNA]</scope>
    <source>
        <strain evidence="1 2">ATCC 33393</strain>
    </source>
</reference>
<name>E6KYA0_9PAST</name>
<dbReference type="Proteomes" id="UP000032871">
    <property type="component" value="Unassembled WGS sequence"/>
</dbReference>
<proteinExistence type="predicted"/>
<evidence type="ECO:0000313" key="1">
    <source>
        <dbReference type="EMBL" id="EFU67454.1"/>
    </source>
</evidence>
<evidence type="ECO:0000313" key="2">
    <source>
        <dbReference type="Proteomes" id="UP000032871"/>
    </source>
</evidence>
<keyword evidence="2" id="KW-1185">Reference proteome</keyword>
<accession>E6KYA0</accession>
<sequence>MIYFFKKEISMLSGITSNVRKYHTISQIRVDFINNELEVQIASFETESDFINMKNGLITGLLIDDVSLPQNSAIVLSAMQLLSINQDSIFRGEEILSLITEGKQTNEVVNQD</sequence>
<dbReference type="GeneID" id="60800533"/>
<organism evidence="1 2">
    <name type="scientific">Aggregatibacter segnis ATCC 33393</name>
    <dbReference type="NCBI Taxonomy" id="888057"/>
    <lineage>
        <taxon>Bacteria</taxon>
        <taxon>Pseudomonadati</taxon>
        <taxon>Pseudomonadota</taxon>
        <taxon>Gammaproteobacteria</taxon>
        <taxon>Pasteurellales</taxon>
        <taxon>Pasteurellaceae</taxon>
        <taxon>Aggregatibacter</taxon>
    </lineage>
</organism>